<gene>
    <name evidence="2" type="ORF">HNQ61_001490</name>
</gene>
<dbReference type="RefSeq" id="WP_183685565.1">
    <property type="nucleotide sequence ID" value="NZ_JABDTL010000002.1"/>
</dbReference>
<organism evidence="2 3">
    <name type="scientific">Longimicrobium terrae</name>
    <dbReference type="NCBI Taxonomy" id="1639882"/>
    <lineage>
        <taxon>Bacteria</taxon>
        <taxon>Pseudomonadati</taxon>
        <taxon>Gemmatimonadota</taxon>
        <taxon>Longimicrobiia</taxon>
        <taxon>Longimicrobiales</taxon>
        <taxon>Longimicrobiaceae</taxon>
        <taxon>Longimicrobium</taxon>
    </lineage>
</organism>
<dbReference type="GO" id="GO:0071111">
    <property type="term" value="F:cyclic-guanylate-specific phosphodiesterase activity"/>
    <property type="evidence" value="ECO:0007669"/>
    <property type="project" value="InterPro"/>
</dbReference>
<name>A0A841GW98_9BACT</name>
<dbReference type="EMBL" id="JACHIA010000003">
    <property type="protein sequence ID" value="MBB6069873.1"/>
    <property type="molecule type" value="Genomic_DNA"/>
</dbReference>
<dbReference type="PROSITE" id="PS50883">
    <property type="entry name" value="EAL"/>
    <property type="match status" value="1"/>
</dbReference>
<dbReference type="InterPro" id="IPR050706">
    <property type="entry name" value="Cyclic-di-GMP_PDE-like"/>
</dbReference>
<dbReference type="AlphaFoldDB" id="A0A841GW98"/>
<dbReference type="SMART" id="SM00052">
    <property type="entry name" value="EAL"/>
    <property type="match status" value="1"/>
</dbReference>
<dbReference type="InterPro" id="IPR001633">
    <property type="entry name" value="EAL_dom"/>
</dbReference>
<dbReference type="Proteomes" id="UP000582837">
    <property type="component" value="Unassembled WGS sequence"/>
</dbReference>
<dbReference type="SUPFAM" id="SSF141868">
    <property type="entry name" value="EAL domain-like"/>
    <property type="match status" value="1"/>
</dbReference>
<evidence type="ECO:0000313" key="3">
    <source>
        <dbReference type="Proteomes" id="UP000582837"/>
    </source>
</evidence>
<dbReference type="Gene3D" id="3.20.20.450">
    <property type="entry name" value="EAL domain"/>
    <property type="match status" value="1"/>
</dbReference>
<dbReference type="CDD" id="cd01948">
    <property type="entry name" value="EAL"/>
    <property type="match status" value="1"/>
</dbReference>
<proteinExistence type="predicted"/>
<dbReference type="Pfam" id="PF00563">
    <property type="entry name" value="EAL"/>
    <property type="match status" value="1"/>
</dbReference>
<evidence type="ECO:0000313" key="2">
    <source>
        <dbReference type="EMBL" id="MBB6069873.1"/>
    </source>
</evidence>
<sequence>MHCECRTDERSLVVLAPGLDQYPELRAMANEHEWTVHPALGAVRVEVGSATRWSGIAQVANFLRTVLDAARFGALRAAWIRAGVSIEEQMVTLLHSGPLSAMVEVDSSPLPAMMRDNRIESWFQPIFWAGTLELWGYEALMRGRAEDGSLVPPFTLLEWAKQEHLTFMLDRHTRELHLGNAGRAGIPSHCHLLVNFLPTAIYKPEFCLRTTVRAAALAGLEPDHVVFEMVETEQVDREHLRNLLAYYRATGFKVALDDVGSGYSGLAMMADLNPDLIKIDRELVSRAVDSPFHREVCASLVKLGQDNGQMVLAEGVEREEEWHVMSGLGVNLLQGYLFGRPQPELVTHSLVQPPRDIALATPA</sequence>
<protein>
    <submittedName>
        <fullName evidence="2">EAL domain-containing protein (Putative c-di-GMP-specific phosphodiesterase class I)</fullName>
    </submittedName>
</protein>
<reference evidence="2 3" key="1">
    <citation type="submission" date="2020-08" db="EMBL/GenBank/DDBJ databases">
        <title>Genomic Encyclopedia of Type Strains, Phase IV (KMG-IV): sequencing the most valuable type-strain genomes for metagenomic binning, comparative biology and taxonomic classification.</title>
        <authorList>
            <person name="Goeker M."/>
        </authorList>
    </citation>
    <scope>NUCLEOTIDE SEQUENCE [LARGE SCALE GENOMIC DNA]</scope>
    <source>
        <strain evidence="2 3">DSM 29007</strain>
    </source>
</reference>
<dbReference type="PANTHER" id="PTHR33121:SF70">
    <property type="entry name" value="SIGNALING PROTEIN YKOW"/>
    <property type="match status" value="1"/>
</dbReference>
<feature type="domain" description="EAL" evidence="1">
    <location>
        <begin position="102"/>
        <end position="355"/>
    </location>
</feature>
<comment type="caution">
    <text evidence="2">The sequence shown here is derived from an EMBL/GenBank/DDBJ whole genome shotgun (WGS) entry which is preliminary data.</text>
</comment>
<dbReference type="PANTHER" id="PTHR33121">
    <property type="entry name" value="CYCLIC DI-GMP PHOSPHODIESTERASE PDEF"/>
    <property type="match status" value="1"/>
</dbReference>
<evidence type="ECO:0000259" key="1">
    <source>
        <dbReference type="PROSITE" id="PS50883"/>
    </source>
</evidence>
<dbReference type="InterPro" id="IPR035919">
    <property type="entry name" value="EAL_sf"/>
</dbReference>
<keyword evidence="3" id="KW-1185">Reference proteome</keyword>
<accession>A0A841GW98</accession>